<dbReference type="AlphaFoldDB" id="A0A370DDM4"/>
<keyword evidence="6" id="KW-0067">ATP-binding</keyword>
<evidence type="ECO:0000313" key="10">
    <source>
        <dbReference type="Proteomes" id="UP000254266"/>
    </source>
</evidence>
<organism evidence="9 10">
    <name type="scientific">endosymbiont of Galathealinum brachiosum</name>
    <dbReference type="NCBI Taxonomy" id="2200906"/>
    <lineage>
        <taxon>Bacteria</taxon>
        <taxon>Pseudomonadati</taxon>
        <taxon>Pseudomonadota</taxon>
        <taxon>Gammaproteobacteria</taxon>
        <taxon>sulfur-oxidizing symbionts</taxon>
    </lineage>
</organism>
<accession>A0A370DDM4</accession>
<sequence>MSEQYPIIAVTGASGAGTTVVQQAFKEIFFRQKINAAFIQGDGFLRYNDVESEKHISRSLADGRHISCYGPDLNDFSKLQDCFSRYSKTGRCDMRFKVTEENQHLYNASVGEFTEWQQSPADADCLFYEGMHGGVVAETWTRRKSENTDAVIRDRRSANTNGVNAAQYVDLLIGVAPAINLEWIQRINHDRRNHNQSAEQVTVNILEQLQDYIHFIVPQFSIADINFQRMPVVDTSNPFDLQPVPTEKESIVVVSFKDPSKYDVDNYLNRIDGSFLSRRRSLVIPGGQMQHALDIICAPLIEALINSNK</sequence>
<reference evidence="9 10" key="1">
    <citation type="journal article" date="2018" name="ISME J.">
        <title>Endosymbiont genomes yield clues of tubeworm success.</title>
        <authorList>
            <person name="Li Y."/>
            <person name="Liles M.R."/>
            <person name="Halanych K.M."/>
        </authorList>
    </citation>
    <scope>NUCLEOTIDE SEQUENCE [LARGE SCALE GENOMIC DNA]</scope>
    <source>
        <strain evidence="9">A1464</strain>
    </source>
</reference>
<feature type="domain" description="Phosphoribulokinase/uridine kinase" evidence="8">
    <location>
        <begin position="7"/>
        <end position="236"/>
    </location>
</feature>
<dbReference type="PRINTS" id="PR00478">
    <property type="entry name" value="PHRIBLKINASE"/>
</dbReference>
<dbReference type="EC" id="2.7.1.19" evidence="2"/>
<dbReference type="GO" id="GO:0005524">
    <property type="term" value="F:ATP binding"/>
    <property type="evidence" value="ECO:0007669"/>
    <property type="project" value="UniProtKB-KW"/>
</dbReference>
<name>A0A370DDM4_9GAMM</name>
<evidence type="ECO:0000256" key="4">
    <source>
        <dbReference type="ARBA" id="ARBA00022741"/>
    </source>
</evidence>
<comment type="catalytic activity">
    <reaction evidence="7">
        <text>D-ribulose 5-phosphate + ATP = D-ribulose 1,5-bisphosphate + ADP + H(+)</text>
        <dbReference type="Rhea" id="RHEA:19365"/>
        <dbReference type="ChEBI" id="CHEBI:15378"/>
        <dbReference type="ChEBI" id="CHEBI:30616"/>
        <dbReference type="ChEBI" id="CHEBI:57870"/>
        <dbReference type="ChEBI" id="CHEBI:58121"/>
        <dbReference type="ChEBI" id="CHEBI:456216"/>
        <dbReference type="EC" id="2.7.1.19"/>
    </reaction>
</comment>
<evidence type="ECO:0000256" key="5">
    <source>
        <dbReference type="ARBA" id="ARBA00022777"/>
    </source>
</evidence>
<comment type="similarity">
    <text evidence="1">Belongs to the phosphoribulokinase family.</text>
</comment>
<protein>
    <recommendedName>
        <fullName evidence="2">phosphoribulokinase</fullName>
        <ecNumber evidence="2">2.7.1.19</ecNumber>
    </recommendedName>
</protein>
<comment type="caution">
    <text evidence="9">The sequence shown here is derived from an EMBL/GenBank/DDBJ whole genome shotgun (WGS) entry which is preliminary data.</text>
</comment>
<dbReference type="EMBL" id="QFXC01000011">
    <property type="protein sequence ID" value="RDH82397.1"/>
    <property type="molecule type" value="Genomic_DNA"/>
</dbReference>
<dbReference type="GO" id="GO:0005975">
    <property type="term" value="P:carbohydrate metabolic process"/>
    <property type="evidence" value="ECO:0007669"/>
    <property type="project" value="InterPro"/>
</dbReference>
<evidence type="ECO:0000256" key="7">
    <source>
        <dbReference type="ARBA" id="ARBA00047663"/>
    </source>
</evidence>
<dbReference type="Gene3D" id="3.40.50.300">
    <property type="entry name" value="P-loop containing nucleotide triphosphate hydrolases"/>
    <property type="match status" value="1"/>
</dbReference>
<evidence type="ECO:0000256" key="2">
    <source>
        <dbReference type="ARBA" id="ARBA00012042"/>
    </source>
</evidence>
<dbReference type="InterPro" id="IPR027417">
    <property type="entry name" value="P-loop_NTPase"/>
</dbReference>
<evidence type="ECO:0000256" key="3">
    <source>
        <dbReference type="ARBA" id="ARBA00022679"/>
    </source>
</evidence>
<gene>
    <name evidence="9" type="ORF">DIZ80_08870</name>
</gene>
<keyword evidence="3" id="KW-0808">Transferase</keyword>
<proteinExistence type="inferred from homology"/>
<evidence type="ECO:0000313" key="9">
    <source>
        <dbReference type="EMBL" id="RDH82397.1"/>
    </source>
</evidence>
<dbReference type="Pfam" id="PF00485">
    <property type="entry name" value="PRK"/>
    <property type="match status" value="1"/>
</dbReference>
<evidence type="ECO:0000259" key="8">
    <source>
        <dbReference type="Pfam" id="PF00485"/>
    </source>
</evidence>
<keyword evidence="10" id="KW-1185">Reference proteome</keyword>
<evidence type="ECO:0000256" key="1">
    <source>
        <dbReference type="ARBA" id="ARBA00009719"/>
    </source>
</evidence>
<dbReference type="InterPro" id="IPR006082">
    <property type="entry name" value="PRK"/>
</dbReference>
<dbReference type="GO" id="GO:0008974">
    <property type="term" value="F:phosphoribulokinase activity"/>
    <property type="evidence" value="ECO:0007669"/>
    <property type="project" value="UniProtKB-EC"/>
</dbReference>
<keyword evidence="4" id="KW-0547">Nucleotide-binding</keyword>
<dbReference type="InterPro" id="IPR006083">
    <property type="entry name" value="PRK/URK"/>
</dbReference>
<dbReference type="Proteomes" id="UP000254266">
    <property type="component" value="Unassembled WGS sequence"/>
</dbReference>
<dbReference type="SUPFAM" id="SSF52540">
    <property type="entry name" value="P-loop containing nucleoside triphosphate hydrolases"/>
    <property type="match status" value="1"/>
</dbReference>
<keyword evidence="5" id="KW-0418">Kinase</keyword>
<evidence type="ECO:0000256" key="6">
    <source>
        <dbReference type="ARBA" id="ARBA00022840"/>
    </source>
</evidence>